<feature type="signal peptide" evidence="2">
    <location>
        <begin position="1"/>
        <end position="18"/>
    </location>
</feature>
<feature type="compositionally biased region" description="Polar residues" evidence="1">
    <location>
        <begin position="591"/>
        <end position="600"/>
    </location>
</feature>
<dbReference type="Proteomes" id="UP000728185">
    <property type="component" value="Unassembled WGS sequence"/>
</dbReference>
<feature type="region of interest" description="Disordered" evidence="1">
    <location>
        <begin position="288"/>
        <end position="359"/>
    </location>
</feature>
<feature type="compositionally biased region" description="Low complexity" evidence="1">
    <location>
        <begin position="601"/>
        <end position="704"/>
    </location>
</feature>
<comment type="caution">
    <text evidence="4">The sequence shown here is derived from an EMBL/GenBank/DDBJ whole genome shotgun (WGS) entry which is preliminary data.</text>
</comment>
<dbReference type="OrthoDB" id="6284722at2759"/>
<feature type="domain" description="SEA" evidence="3">
    <location>
        <begin position="418"/>
        <end position="550"/>
    </location>
</feature>
<dbReference type="InterPro" id="IPR000082">
    <property type="entry name" value="SEA_dom"/>
</dbReference>
<feature type="compositionally biased region" description="Low complexity" evidence="1">
    <location>
        <begin position="553"/>
        <end position="585"/>
    </location>
</feature>
<feature type="region of interest" description="Disordered" evidence="1">
    <location>
        <begin position="553"/>
        <end position="704"/>
    </location>
</feature>
<keyword evidence="5" id="KW-1185">Reference proteome</keyword>
<name>A0A8E0S1L8_9TREM</name>
<dbReference type="EMBL" id="LUCM01001245">
    <property type="protein sequence ID" value="KAA0199238.1"/>
    <property type="molecule type" value="Genomic_DNA"/>
</dbReference>
<protein>
    <recommendedName>
        <fullName evidence="3">SEA domain-containing protein</fullName>
    </recommendedName>
</protein>
<evidence type="ECO:0000313" key="4">
    <source>
        <dbReference type="EMBL" id="KAA0199238.1"/>
    </source>
</evidence>
<proteinExistence type="predicted"/>
<evidence type="ECO:0000313" key="5">
    <source>
        <dbReference type="Proteomes" id="UP000728185"/>
    </source>
</evidence>
<sequence>MNLCLFLWAICAIPISFSKYALNGFSSSRERTSAGNVLANFTNIKPEFYFILDFTPCANIYQNKSDDLRKRAIRAPTATVLPPVDLRIPTSFLRKPDSVISDRYIKVVVRLPDNGLPMEWDDEFDDRGSTRFRQTSDDVCNFFTNVVRSSYVSPSKRVECRVEKFRKGSVYSTLFLQPGRHFLRKFQRTKLAKSLVHGIRNVLASHKTNDKITLGFRKAQKLTISALVNSNTNDVTTNVTPSITDCTRTAESTTKSVSAPTATTSTMMTTTVSRSINVNKTTGDTTVIVPTKTATPPETTTLTENKTTNGSDNEVTKTDTTKPTPTPTSVTPTPRSLTPTPATTTATPGTTANTEKTTDKKTETITKVASTVVIVTSNDTTTDTTRANETITHEKPEIEPTTITSSTTTSKNSTITAILHTYEVKVQMKSDGVPMEWSSDLEDSNSDTYKSYAQSLCSFFLKSAGYSAKLRGKKVKCRIRHFLRGSVYGVVEMEVETSPDETVNTTTIQEALVEGATTYVVSEPNATNTVAFSSVEEIVQVSVELLTTDSGTVTTDLSTASSTTSTDSSSDTPDLDSSMSSSSGTQKKSNEMTTNNLPKESTTTDNTTTEGTNANATTANITQTTTSTNTSSTKSTPTTTTTTTTNTTDNSTSTTTTTTKTITSNETATTQSTTNTSTTKSTTTDNTTTEGTNANATTANTTQTTTATLSSISSTFAFDTTNFSKTTTSLSTITSACTSTSSDSTTPPTASSTSIVNAILYTYEVNVQMNIGGAPMEWVSDLEDSNSYTYKSYSESLCNFLLNAAKYSGNQGLQSVSCYFYGFRRGSIKAIMDAVAKTSPSVAPTEPQVATSLINGIQAYVLSNGGKENNQFYFSLIDPVQVTDNTPNKSCATYSSQCSINARCEDLNGGYRCFCNEFWADINLKMPGTDCRCESLTLGSSKLNVLSPIFLR</sequence>
<feature type="compositionally biased region" description="Low complexity" evidence="1">
    <location>
        <begin position="291"/>
        <end position="309"/>
    </location>
</feature>
<organism evidence="4 5">
    <name type="scientific">Fasciolopsis buskii</name>
    <dbReference type="NCBI Taxonomy" id="27845"/>
    <lineage>
        <taxon>Eukaryota</taxon>
        <taxon>Metazoa</taxon>
        <taxon>Spiralia</taxon>
        <taxon>Lophotrochozoa</taxon>
        <taxon>Platyhelminthes</taxon>
        <taxon>Trematoda</taxon>
        <taxon>Digenea</taxon>
        <taxon>Plagiorchiida</taxon>
        <taxon>Echinostomata</taxon>
        <taxon>Echinostomatoidea</taxon>
        <taxon>Fasciolidae</taxon>
        <taxon>Fasciolopsis</taxon>
    </lineage>
</organism>
<dbReference type="CDD" id="cd00053">
    <property type="entry name" value="EGF"/>
    <property type="match status" value="1"/>
</dbReference>
<evidence type="ECO:0000256" key="2">
    <source>
        <dbReference type="SAM" id="SignalP"/>
    </source>
</evidence>
<gene>
    <name evidence="4" type="ORF">FBUS_02189</name>
</gene>
<feature type="compositionally biased region" description="Low complexity" evidence="1">
    <location>
        <begin position="321"/>
        <end position="355"/>
    </location>
</feature>
<evidence type="ECO:0000256" key="1">
    <source>
        <dbReference type="SAM" id="MobiDB-lite"/>
    </source>
</evidence>
<keyword evidence="2" id="KW-0732">Signal</keyword>
<dbReference type="AlphaFoldDB" id="A0A8E0S1L8"/>
<evidence type="ECO:0000259" key="3">
    <source>
        <dbReference type="PROSITE" id="PS50024"/>
    </source>
</evidence>
<accession>A0A8E0S1L8</accession>
<feature type="domain" description="SEA" evidence="3">
    <location>
        <begin position="759"/>
        <end position="881"/>
    </location>
</feature>
<reference evidence="4" key="1">
    <citation type="submission" date="2019-05" db="EMBL/GenBank/DDBJ databases">
        <title>Annotation for the trematode Fasciolopsis buski.</title>
        <authorList>
            <person name="Choi Y.-J."/>
        </authorList>
    </citation>
    <scope>NUCLEOTIDE SEQUENCE</scope>
    <source>
        <strain evidence="4">HT</strain>
        <tissue evidence="4">Whole worm</tissue>
    </source>
</reference>
<dbReference type="PROSITE" id="PS50024">
    <property type="entry name" value="SEA"/>
    <property type="match status" value="2"/>
</dbReference>
<feature type="chain" id="PRO_5034564402" description="SEA domain-containing protein" evidence="2">
    <location>
        <begin position="19"/>
        <end position="952"/>
    </location>
</feature>